<proteinExistence type="inferred from homology"/>
<evidence type="ECO:0000256" key="14">
    <source>
        <dbReference type="ARBA" id="ARBA00023288"/>
    </source>
</evidence>
<dbReference type="GO" id="GO:0015288">
    <property type="term" value="F:porin activity"/>
    <property type="evidence" value="ECO:0007669"/>
    <property type="project" value="UniProtKB-KW"/>
</dbReference>
<evidence type="ECO:0000256" key="7">
    <source>
        <dbReference type="ARBA" id="ARBA00022729"/>
    </source>
</evidence>
<evidence type="ECO:0000256" key="3">
    <source>
        <dbReference type="ARBA" id="ARBA00022448"/>
    </source>
</evidence>
<dbReference type="GO" id="GO:0006811">
    <property type="term" value="P:monoatomic ion transport"/>
    <property type="evidence" value="ECO:0007669"/>
    <property type="project" value="UniProtKB-KW"/>
</dbReference>
<gene>
    <name evidence="18" type="ORF">A7E78_00265</name>
</gene>
<keyword evidence="7 15" id="KW-0732">Signal</keyword>
<dbReference type="InterPro" id="IPR003715">
    <property type="entry name" value="Poly_export_N"/>
</dbReference>
<accession>A0A1L3GKF5</accession>
<dbReference type="Pfam" id="PF22461">
    <property type="entry name" value="SLBB_2"/>
    <property type="match status" value="1"/>
</dbReference>
<feature type="signal peptide" evidence="15">
    <location>
        <begin position="1"/>
        <end position="22"/>
    </location>
</feature>
<evidence type="ECO:0000256" key="5">
    <source>
        <dbReference type="ARBA" id="ARBA00022597"/>
    </source>
</evidence>
<organism evidence="18 19">
    <name type="scientific">Syntrophotalea acetylenivorans</name>
    <dbReference type="NCBI Taxonomy" id="1842532"/>
    <lineage>
        <taxon>Bacteria</taxon>
        <taxon>Pseudomonadati</taxon>
        <taxon>Thermodesulfobacteriota</taxon>
        <taxon>Desulfuromonadia</taxon>
        <taxon>Desulfuromonadales</taxon>
        <taxon>Syntrophotaleaceae</taxon>
        <taxon>Syntrophotalea</taxon>
    </lineage>
</organism>
<dbReference type="AlphaFoldDB" id="A0A1L3GKF5"/>
<keyword evidence="6" id="KW-0812">Transmembrane</keyword>
<keyword evidence="14" id="KW-0449">Lipoprotein</keyword>
<evidence type="ECO:0000256" key="4">
    <source>
        <dbReference type="ARBA" id="ARBA00022452"/>
    </source>
</evidence>
<keyword evidence="4" id="KW-1134">Transmembrane beta strand</keyword>
<evidence type="ECO:0000313" key="18">
    <source>
        <dbReference type="EMBL" id="APG26433.1"/>
    </source>
</evidence>
<evidence type="ECO:0000256" key="6">
    <source>
        <dbReference type="ARBA" id="ARBA00022692"/>
    </source>
</evidence>
<dbReference type="KEGG" id="pef:A7E78_00265"/>
<dbReference type="Gene3D" id="3.30.1950.10">
    <property type="entry name" value="wza like domain"/>
    <property type="match status" value="1"/>
</dbReference>
<evidence type="ECO:0000256" key="15">
    <source>
        <dbReference type="SAM" id="SignalP"/>
    </source>
</evidence>
<dbReference type="Pfam" id="PF02563">
    <property type="entry name" value="Poly_export"/>
    <property type="match status" value="1"/>
</dbReference>
<feature type="domain" description="SLBB" evidence="17">
    <location>
        <begin position="183"/>
        <end position="260"/>
    </location>
</feature>
<dbReference type="RefSeq" id="WP_072282393.1">
    <property type="nucleotide sequence ID" value="NZ_CP015519.1"/>
</dbReference>
<evidence type="ECO:0000259" key="17">
    <source>
        <dbReference type="Pfam" id="PF22461"/>
    </source>
</evidence>
<keyword evidence="9" id="KW-0406">Ion transport</keyword>
<dbReference type="GO" id="GO:0015159">
    <property type="term" value="F:polysaccharide transmembrane transporter activity"/>
    <property type="evidence" value="ECO:0007669"/>
    <property type="project" value="InterPro"/>
</dbReference>
<keyword evidence="10" id="KW-0626">Porin</keyword>
<evidence type="ECO:0000256" key="10">
    <source>
        <dbReference type="ARBA" id="ARBA00023114"/>
    </source>
</evidence>
<dbReference type="GO" id="GO:0046930">
    <property type="term" value="C:pore complex"/>
    <property type="evidence" value="ECO:0007669"/>
    <property type="project" value="UniProtKB-KW"/>
</dbReference>
<reference evidence="18 19" key="1">
    <citation type="journal article" date="2017" name="Genome Announc.">
        <title>Complete Genome Sequences of Two Acetylene-Fermenting Pelobacter acetylenicus Strains.</title>
        <authorList>
            <person name="Sutton J.M."/>
            <person name="Baesman S.M."/>
            <person name="Fierst J.L."/>
            <person name="Poret-Peterson A.T."/>
            <person name="Oremland R.S."/>
            <person name="Dunlap D.S."/>
            <person name="Akob D.M."/>
        </authorList>
    </citation>
    <scope>NUCLEOTIDE SEQUENCE [LARGE SCALE GENOMIC DNA]</scope>
    <source>
        <strain evidence="18 19">SFB93</strain>
    </source>
</reference>
<name>A0A1L3GKF5_9BACT</name>
<protein>
    <submittedName>
        <fullName evidence="18">Sugar ABC transporter substrate-binding protein</fullName>
    </submittedName>
</protein>
<comment type="similarity">
    <text evidence="2">Belongs to the BexD/CtrA/VexA family.</text>
</comment>
<feature type="chain" id="PRO_5012611448" evidence="15">
    <location>
        <begin position="23"/>
        <end position="265"/>
    </location>
</feature>
<keyword evidence="8" id="KW-0625">Polysaccharide transport</keyword>
<dbReference type="STRING" id="1842532.A7E78_00265"/>
<keyword evidence="12" id="KW-0564">Palmitate</keyword>
<evidence type="ECO:0000256" key="9">
    <source>
        <dbReference type="ARBA" id="ARBA00023065"/>
    </source>
</evidence>
<evidence type="ECO:0000256" key="13">
    <source>
        <dbReference type="ARBA" id="ARBA00023237"/>
    </source>
</evidence>
<dbReference type="GO" id="GO:0009279">
    <property type="term" value="C:cell outer membrane"/>
    <property type="evidence" value="ECO:0007669"/>
    <property type="project" value="UniProtKB-SubCell"/>
</dbReference>
<evidence type="ECO:0000259" key="16">
    <source>
        <dbReference type="Pfam" id="PF02563"/>
    </source>
</evidence>
<dbReference type="PANTHER" id="PTHR33619:SF3">
    <property type="entry name" value="POLYSACCHARIDE EXPORT PROTEIN GFCE-RELATED"/>
    <property type="match status" value="1"/>
</dbReference>
<sequence length="265" mass="29050">MLGKKLILAVAFLGLLSSVAWGKDYLVGDGDVLQVSVWGVPELTVEVTVRPDGKITLPAAGDVVASGLSPAQLSSRLTEVLEKFVKKPVVTVSVNQITNNRVYVSGGGSGPTVVPLPGRTSLLKLLCRLENLSNADLRRAYIIRDGQRVEADFYRLFVKGDISHDVTLQPEDVLFLPTQELNKVYVTGAVQDPKYIFYREGMTVLDAILEAGGFGEYAKQNDVLVVRKDSEELELRIKDLMFGKDLKQNIALQPGDQVVVKESMF</sequence>
<keyword evidence="5" id="KW-0762">Sugar transport</keyword>
<evidence type="ECO:0000313" key="19">
    <source>
        <dbReference type="Proteomes" id="UP000182517"/>
    </source>
</evidence>
<feature type="domain" description="Polysaccharide export protein N-terminal" evidence="16">
    <location>
        <begin position="23"/>
        <end position="94"/>
    </location>
</feature>
<dbReference type="Proteomes" id="UP000182517">
    <property type="component" value="Chromosome"/>
</dbReference>
<evidence type="ECO:0000256" key="8">
    <source>
        <dbReference type="ARBA" id="ARBA00023047"/>
    </source>
</evidence>
<dbReference type="PANTHER" id="PTHR33619">
    <property type="entry name" value="POLYSACCHARIDE EXPORT PROTEIN GFCE-RELATED"/>
    <property type="match status" value="1"/>
</dbReference>
<evidence type="ECO:0000256" key="1">
    <source>
        <dbReference type="ARBA" id="ARBA00004571"/>
    </source>
</evidence>
<dbReference type="OrthoDB" id="193635at2"/>
<dbReference type="InterPro" id="IPR049712">
    <property type="entry name" value="Poly_export"/>
</dbReference>
<dbReference type="InterPro" id="IPR054765">
    <property type="entry name" value="SLBB_dom"/>
</dbReference>
<evidence type="ECO:0000256" key="2">
    <source>
        <dbReference type="ARBA" id="ARBA00009450"/>
    </source>
</evidence>
<dbReference type="Gene3D" id="3.10.560.10">
    <property type="entry name" value="Outer membrane lipoprotein wza domain like"/>
    <property type="match status" value="1"/>
</dbReference>
<evidence type="ECO:0000256" key="11">
    <source>
        <dbReference type="ARBA" id="ARBA00023136"/>
    </source>
</evidence>
<comment type="subcellular location">
    <subcellularLocation>
        <location evidence="1">Cell outer membrane</location>
        <topology evidence="1">Multi-pass membrane protein</topology>
    </subcellularLocation>
</comment>
<dbReference type="EMBL" id="CP015519">
    <property type="protein sequence ID" value="APG26433.1"/>
    <property type="molecule type" value="Genomic_DNA"/>
</dbReference>
<keyword evidence="3" id="KW-0813">Transport</keyword>
<keyword evidence="19" id="KW-1185">Reference proteome</keyword>
<evidence type="ECO:0000256" key="12">
    <source>
        <dbReference type="ARBA" id="ARBA00023139"/>
    </source>
</evidence>
<keyword evidence="11" id="KW-0472">Membrane</keyword>
<keyword evidence="13" id="KW-0998">Cell outer membrane</keyword>